<dbReference type="InterPro" id="IPR035925">
    <property type="entry name" value="BSD_dom_sf"/>
</dbReference>
<dbReference type="PANTHER" id="PTHR31923:SF36">
    <property type="entry name" value="BSD DOMAIN-CONTAINING PROTEIN"/>
    <property type="match status" value="1"/>
</dbReference>
<organism evidence="3 4">
    <name type="scientific">Prunus yedoensis var. nudiflora</name>
    <dbReference type="NCBI Taxonomy" id="2094558"/>
    <lineage>
        <taxon>Eukaryota</taxon>
        <taxon>Viridiplantae</taxon>
        <taxon>Streptophyta</taxon>
        <taxon>Embryophyta</taxon>
        <taxon>Tracheophyta</taxon>
        <taxon>Spermatophyta</taxon>
        <taxon>Magnoliopsida</taxon>
        <taxon>eudicotyledons</taxon>
        <taxon>Gunneridae</taxon>
        <taxon>Pentapetalae</taxon>
        <taxon>rosids</taxon>
        <taxon>fabids</taxon>
        <taxon>Rosales</taxon>
        <taxon>Rosaceae</taxon>
        <taxon>Amygdaloideae</taxon>
        <taxon>Amygdaleae</taxon>
        <taxon>Prunus</taxon>
    </lineage>
</organism>
<evidence type="ECO:0000259" key="2">
    <source>
        <dbReference type="PROSITE" id="PS50858"/>
    </source>
</evidence>
<comment type="caution">
    <text evidence="3">The sequence shown here is derived from an EMBL/GenBank/DDBJ whole genome shotgun (WGS) entry which is preliminary data.</text>
</comment>
<dbReference type="SUPFAM" id="SSF140383">
    <property type="entry name" value="BSD domain-like"/>
    <property type="match status" value="1"/>
</dbReference>
<name>A0A314XVU8_PRUYE</name>
<dbReference type="AlphaFoldDB" id="A0A314XVU8"/>
<evidence type="ECO:0000256" key="1">
    <source>
        <dbReference type="SAM" id="MobiDB-lite"/>
    </source>
</evidence>
<dbReference type="Pfam" id="PF03909">
    <property type="entry name" value="BSD"/>
    <property type="match status" value="1"/>
</dbReference>
<dbReference type="Proteomes" id="UP000250321">
    <property type="component" value="Unassembled WGS sequence"/>
</dbReference>
<dbReference type="Gene3D" id="1.10.3970.10">
    <property type="entry name" value="BSD domain"/>
    <property type="match status" value="1"/>
</dbReference>
<proteinExistence type="predicted"/>
<dbReference type="PANTHER" id="PTHR31923">
    <property type="entry name" value="BSD DOMAIN-CONTAINING PROTEIN"/>
    <property type="match status" value="1"/>
</dbReference>
<gene>
    <name evidence="3" type="ORF">Pyn_13977</name>
</gene>
<feature type="region of interest" description="Disordered" evidence="1">
    <location>
        <begin position="211"/>
        <end position="292"/>
    </location>
</feature>
<dbReference type="EMBL" id="PJQY01002047">
    <property type="protein sequence ID" value="PQP96896.1"/>
    <property type="molecule type" value="Genomic_DNA"/>
</dbReference>
<feature type="compositionally biased region" description="Acidic residues" evidence="1">
    <location>
        <begin position="255"/>
        <end position="277"/>
    </location>
</feature>
<accession>A0A314XVU8</accession>
<evidence type="ECO:0000313" key="4">
    <source>
        <dbReference type="Proteomes" id="UP000250321"/>
    </source>
</evidence>
<reference evidence="3 4" key="1">
    <citation type="submission" date="2018-02" db="EMBL/GenBank/DDBJ databases">
        <title>Draft genome of wild Prunus yedoensis var. nudiflora.</title>
        <authorList>
            <person name="Baek S."/>
            <person name="Kim J.-H."/>
            <person name="Choi K."/>
            <person name="Kim G.-B."/>
            <person name="Cho A."/>
            <person name="Jang H."/>
            <person name="Shin C.-H."/>
            <person name="Yu H.-J."/>
            <person name="Mun J.-H."/>
        </authorList>
    </citation>
    <scope>NUCLEOTIDE SEQUENCE [LARGE SCALE GENOMIC DNA]</scope>
    <source>
        <strain evidence="4">cv. Jeju island</strain>
        <tissue evidence="3">Leaf</tissue>
    </source>
</reference>
<protein>
    <recommendedName>
        <fullName evidence="2">BSD domain-containing protein</fullName>
    </recommendedName>
</protein>
<dbReference type="OrthoDB" id="47923at2759"/>
<evidence type="ECO:0000313" key="3">
    <source>
        <dbReference type="EMBL" id="PQP96896.1"/>
    </source>
</evidence>
<feature type="domain" description="BSD" evidence="2">
    <location>
        <begin position="141"/>
        <end position="193"/>
    </location>
</feature>
<feature type="compositionally biased region" description="Basic and acidic residues" evidence="1">
    <location>
        <begin position="278"/>
        <end position="292"/>
    </location>
</feature>
<dbReference type="SMART" id="SM00751">
    <property type="entry name" value="BSD"/>
    <property type="match status" value="1"/>
</dbReference>
<keyword evidence="4" id="KW-1185">Reference proteome</keyword>
<dbReference type="InterPro" id="IPR005607">
    <property type="entry name" value="BSD_dom"/>
</dbReference>
<sequence>MEDLWKRAKSFAEEAAKKSQTLTNSAKITDLVSETAKRSREFAAEASKKADEIKTAALKQADQIKSLSVSEIIPPQLSSLSIVNSASASVVEPPSPSELKKFGVTEDLRDFVKGLTSDTFKHFPIQDAAEEVSEVPTTASNVRKDLTEWQEKHATFVLTTVKEISRLRYELCPRVMKERRFWKIYFTLVSSHVAPYEKQYMEEMKVKEAEQLKDDTVKPTPVVGGTDQAEGSEKKKLASKSSSAEQDLDSFLLGDLEDSDGGPDDAEGNGSFDDDFDKIENSDVEDEKHAKK</sequence>
<dbReference type="PROSITE" id="PS50858">
    <property type="entry name" value="BSD"/>
    <property type="match status" value="1"/>
</dbReference>